<keyword evidence="1" id="KW-0812">Transmembrane</keyword>
<evidence type="ECO:0000313" key="3">
    <source>
        <dbReference type="Proteomes" id="UP000254924"/>
    </source>
</evidence>
<gene>
    <name evidence="2" type="primary">epuA</name>
    <name evidence="2" type="ORF">NCTC12224_01889</name>
</gene>
<dbReference type="EMBL" id="UHFN01000007">
    <property type="protein sequence ID" value="SUN62447.1"/>
    <property type="molecule type" value="Genomic_DNA"/>
</dbReference>
<evidence type="ECO:0000313" key="2">
    <source>
        <dbReference type="EMBL" id="SUN62447.1"/>
    </source>
</evidence>
<evidence type="ECO:0000256" key="1">
    <source>
        <dbReference type="SAM" id="Phobius"/>
    </source>
</evidence>
<dbReference type="GeneID" id="78357153"/>
<dbReference type="RefSeq" id="WP_115270087.1">
    <property type="nucleotide sequence ID" value="NZ_JBNPNB010000001.1"/>
</dbReference>
<keyword evidence="1" id="KW-0472">Membrane</keyword>
<dbReference type="InterPro" id="IPR024596">
    <property type="entry name" value="RNApol_su_b/EpuA"/>
</dbReference>
<feature type="transmembrane region" description="Helical" evidence="1">
    <location>
        <begin position="12"/>
        <end position="37"/>
    </location>
</feature>
<proteinExistence type="predicted"/>
<dbReference type="Proteomes" id="UP000254924">
    <property type="component" value="Unassembled WGS sequence"/>
</dbReference>
<protein>
    <submittedName>
        <fullName evidence="2">EpuA protein</fullName>
    </submittedName>
</protein>
<dbReference type="Pfam" id="PF11772">
    <property type="entry name" value="EpuA"/>
    <property type="match status" value="1"/>
</dbReference>
<accession>A0A380KDU8</accession>
<keyword evidence="1" id="KW-1133">Transmembrane helix</keyword>
<dbReference type="AlphaFoldDB" id="A0A380KDU8"/>
<organism evidence="2 3">
    <name type="scientific">Streptococcus hyointestinalis</name>
    <dbReference type="NCBI Taxonomy" id="1337"/>
    <lineage>
        <taxon>Bacteria</taxon>
        <taxon>Bacillati</taxon>
        <taxon>Bacillota</taxon>
        <taxon>Bacilli</taxon>
        <taxon>Lactobacillales</taxon>
        <taxon>Streptococcaceae</taxon>
        <taxon>Streptococcus</taxon>
    </lineage>
</organism>
<keyword evidence="3" id="KW-1185">Reference proteome</keyword>
<reference evidence="2 3" key="1">
    <citation type="submission" date="2018-06" db="EMBL/GenBank/DDBJ databases">
        <authorList>
            <consortium name="Pathogen Informatics"/>
            <person name="Doyle S."/>
        </authorList>
    </citation>
    <scope>NUCLEOTIDE SEQUENCE [LARGE SCALE GENOMIC DNA]</scope>
    <source>
        <strain evidence="2 3">NCTC12224</strain>
    </source>
</reference>
<name>A0A380KDU8_9STRE</name>
<dbReference type="OrthoDB" id="2236461at2"/>
<sequence length="62" mass="6730">MNTGWRYVVKQFSLLGLVALLCLFFLALGLVIGYGVIGDGKNPFSILSPGTWHDLIGKFTGN</sequence>